<protein>
    <recommendedName>
        <fullName evidence="2">No apical meristem-associated C-terminal domain-containing protein</fullName>
    </recommendedName>
</protein>
<dbReference type="PANTHER" id="PTHR45125">
    <property type="entry name" value="F21J9.4-RELATED"/>
    <property type="match status" value="1"/>
</dbReference>
<dbReference type="PANTHER" id="PTHR45125:SF51">
    <property type="entry name" value="F21J9.4-RELATED"/>
    <property type="match status" value="1"/>
</dbReference>
<keyword evidence="4" id="KW-1185">Reference proteome</keyword>
<comment type="caution">
    <text evidence="3">The sequence shown here is derived from an EMBL/GenBank/DDBJ whole genome shotgun (WGS) entry which is preliminary data.</text>
</comment>
<gene>
    <name evidence="3" type="ORF">GUJ93_ZPchr0002g24452</name>
</gene>
<accession>A0A8J5RIC4</accession>
<proteinExistence type="predicted"/>
<dbReference type="InterPro" id="IPR029466">
    <property type="entry name" value="NAM-associated_C"/>
</dbReference>
<dbReference type="OrthoDB" id="674687at2759"/>
<evidence type="ECO:0000259" key="2">
    <source>
        <dbReference type="Pfam" id="PF14303"/>
    </source>
</evidence>
<organism evidence="3 4">
    <name type="scientific">Zizania palustris</name>
    <name type="common">Northern wild rice</name>
    <dbReference type="NCBI Taxonomy" id="103762"/>
    <lineage>
        <taxon>Eukaryota</taxon>
        <taxon>Viridiplantae</taxon>
        <taxon>Streptophyta</taxon>
        <taxon>Embryophyta</taxon>
        <taxon>Tracheophyta</taxon>
        <taxon>Spermatophyta</taxon>
        <taxon>Magnoliopsida</taxon>
        <taxon>Liliopsida</taxon>
        <taxon>Poales</taxon>
        <taxon>Poaceae</taxon>
        <taxon>BOP clade</taxon>
        <taxon>Oryzoideae</taxon>
        <taxon>Oryzeae</taxon>
        <taxon>Zizaniinae</taxon>
        <taxon>Zizania</taxon>
    </lineage>
</organism>
<feature type="compositionally biased region" description="Basic residues" evidence="1">
    <location>
        <begin position="104"/>
        <end position="114"/>
    </location>
</feature>
<reference evidence="3" key="1">
    <citation type="journal article" date="2021" name="bioRxiv">
        <title>Whole Genome Assembly and Annotation of Northern Wild Rice, Zizania palustris L., Supports a Whole Genome Duplication in the Zizania Genus.</title>
        <authorList>
            <person name="Haas M."/>
            <person name="Kono T."/>
            <person name="Macchietto M."/>
            <person name="Millas R."/>
            <person name="McGilp L."/>
            <person name="Shao M."/>
            <person name="Duquette J."/>
            <person name="Hirsch C.N."/>
            <person name="Kimball J."/>
        </authorList>
    </citation>
    <scope>NUCLEOTIDE SEQUENCE</scope>
    <source>
        <tissue evidence="3">Fresh leaf tissue</tissue>
    </source>
</reference>
<feature type="region of interest" description="Disordered" evidence="1">
    <location>
        <begin position="66"/>
        <end position="114"/>
    </location>
</feature>
<evidence type="ECO:0000256" key="1">
    <source>
        <dbReference type="SAM" id="MobiDB-lite"/>
    </source>
</evidence>
<dbReference type="AlphaFoldDB" id="A0A8J5RIC4"/>
<reference evidence="3" key="2">
    <citation type="submission" date="2021-02" db="EMBL/GenBank/DDBJ databases">
        <authorList>
            <person name="Kimball J.A."/>
            <person name="Haas M.W."/>
            <person name="Macchietto M."/>
            <person name="Kono T."/>
            <person name="Duquette J."/>
            <person name="Shao M."/>
        </authorList>
    </citation>
    <scope>NUCLEOTIDE SEQUENCE</scope>
    <source>
        <tissue evidence="3">Fresh leaf tissue</tissue>
    </source>
</reference>
<sequence length="114" mass="13181">MLPDPFFPADHHPTLYQILNRRQSGMTEKDYVAQALSLYKAEHEGKQFRLMHCWNMLHPHPKWTSRLSHKKQKTNINATPDTSCNQAEEISDSDTPHSDFLRRPAGKKAGKTQL</sequence>
<dbReference type="EMBL" id="JAAALK010000287">
    <property type="protein sequence ID" value="KAG8060215.1"/>
    <property type="molecule type" value="Genomic_DNA"/>
</dbReference>
<evidence type="ECO:0000313" key="3">
    <source>
        <dbReference type="EMBL" id="KAG8060215.1"/>
    </source>
</evidence>
<dbReference type="Proteomes" id="UP000729402">
    <property type="component" value="Unassembled WGS sequence"/>
</dbReference>
<feature type="domain" description="No apical meristem-associated C-terminal" evidence="2">
    <location>
        <begin position="46"/>
        <end position="113"/>
    </location>
</feature>
<dbReference type="Pfam" id="PF14303">
    <property type="entry name" value="NAM-associated"/>
    <property type="match status" value="1"/>
</dbReference>
<name>A0A8J5RIC4_ZIZPA</name>
<evidence type="ECO:0000313" key="4">
    <source>
        <dbReference type="Proteomes" id="UP000729402"/>
    </source>
</evidence>
<feature type="compositionally biased region" description="Polar residues" evidence="1">
    <location>
        <begin position="74"/>
        <end position="88"/>
    </location>
</feature>